<feature type="compositionally biased region" description="Polar residues" evidence="1">
    <location>
        <begin position="323"/>
        <end position="332"/>
    </location>
</feature>
<dbReference type="SUPFAM" id="SSF54001">
    <property type="entry name" value="Cysteine proteinases"/>
    <property type="match status" value="1"/>
</dbReference>
<proteinExistence type="predicted"/>
<comment type="caution">
    <text evidence="4">The sequence shown here is derived from an EMBL/GenBank/DDBJ whole genome shotgun (WGS) entry which is preliminary data.</text>
</comment>
<evidence type="ECO:0000256" key="1">
    <source>
        <dbReference type="SAM" id="MobiDB-lite"/>
    </source>
</evidence>
<dbReference type="RefSeq" id="WP_185177095.1">
    <property type="nucleotide sequence ID" value="NZ_CBCSEP010000028.1"/>
</dbReference>
<evidence type="ECO:0000256" key="2">
    <source>
        <dbReference type="SAM" id="Phobius"/>
    </source>
</evidence>
<dbReference type="SMART" id="SM00460">
    <property type="entry name" value="TGc"/>
    <property type="match status" value="1"/>
</dbReference>
<dbReference type="InterPro" id="IPR021878">
    <property type="entry name" value="TgpA_N"/>
</dbReference>
<keyword evidence="5" id="KW-1185">Reference proteome</keyword>
<dbReference type="InterPro" id="IPR052901">
    <property type="entry name" value="Bact_TGase-like"/>
</dbReference>
<dbReference type="InterPro" id="IPR038765">
    <property type="entry name" value="Papain-like_cys_pep_sf"/>
</dbReference>
<keyword evidence="2" id="KW-0812">Transmembrane</keyword>
<feature type="region of interest" description="Disordered" evidence="1">
    <location>
        <begin position="323"/>
        <end position="342"/>
    </location>
</feature>
<feature type="transmembrane region" description="Helical" evidence="2">
    <location>
        <begin position="51"/>
        <end position="71"/>
    </location>
</feature>
<evidence type="ECO:0000259" key="3">
    <source>
        <dbReference type="SMART" id="SM00460"/>
    </source>
</evidence>
<protein>
    <submittedName>
        <fullName evidence="4">Transglutaminase domain-containing protein</fullName>
    </submittedName>
</protein>
<sequence length="745" mass="83711">MRSAVIPSRGRESALWRRFVMERLHRLFALVLVLQLIQCFEGYWWTETYRVLYVTLGVYGVTELLISRALIARLTLQLLAAVISTLAFTPFQWYGWPLSWRQWAYAGPFLKNHGEQLHPYVELAAGAILVTHVIAAWGTSRARTIALIVISVIVLASVDSFYPLELWPHIAVTVLAGLGWLVVIHMRMLRDRHYDSWDALAARPFELIVPAAAVIGLLVLIGVTMPRAPVLLEDPYTLWMEAQNRDVPSSAGEGGYLINGSFLSSGSSGSSKSGYGRNDAEIGGGFEFDYSPVMSVATNEKSYWRGETKAVYTGKGWTDVKGTPSSPVTLGSDNLPLSPERTQQEGIREIVQTVKMVREDRIPVLFAAGPASAVEEIEGVSNPKLFWNSEEWELRFQRPIQVESYTVVSQVQELDENKLRSLSGVTSYGKSSIELTPYLQLPESLPDRVGELAKQATAGAANDYDRLKMLEQYLKDNYTYTNTPDTSKQKSDDVVDAFLFEIQEGYCDYYSTAFVVMARTLGIPTRWVKGYTAGSSPVDEEAERYGYMPDPSGAGTYTVRNSDAHSWAEAYFEGYGWVSFEPTSGFSIPVPVHQDAPVIAPTTAEPTPATEVDAPVAAASHWQQLVIYSAFAVILLAIAALAVFKRRKLASVWKKLVMRRESPNEQIVREMERLVRFMQRKGFRRNPHDTLRETVTDWGGRYYWLRQDLDSILLQFESARYGGHHVDEETSRRFSQSAERIRKAL</sequence>
<feature type="transmembrane region" description="Helical" evidence="2">
    <location>
        <begin position="168"/>
        <end position="186"/>
    </location>
</feature>
<feature type="transmembrane region" description="Helical" evidence="2">
    <location>
        <begin position="117"/>
        <end position="137"/>
    </location>
</feature>
<dbReference type="PANTHER" id="PTHR42736:SF1">
    <property type="entry name" value="PROTEIN-GLUTAMINE GAMMA-GLUTAMYLTRANSFERASE"/>
    <property type="match status" value="1"/>
</dbReference>
<feature type="transmembrane region" description="Helical" evidence="2">
    <location>
        <begin position="207"/>
        <end position="225"/>
    </location>
</feature>
<dbReference type="PANTHER" id="PTHR42736">
    <property type="entry name" value="PROTEIN-GLUTAMINE GAMMA-GLUTAMYLTRANSFERASE"/>
    <property type="match status" value="1"/>
</dbReference>
<reference evidence="4 5" key="1">
    <citation type="submission" date="2020-08" db="EMBL/GenBank/DDBJ databases">
        <title>Cohnella phylogeny.</title>
        <authorList>
            <person name="Dunlap C."/>
        </authorList>
    </citation>
    <scope>NUCLEOTIDE SEQUENCE [LARGE SCALE GENOMIC DNA]</scope>
    <source>
        <strain evidence="4 5">DSM 103658</strain>
    </source>
</reference>
<keyword evidence="2" id="KW-0472">Membrane</keyword>
<organism evidence="4 5">
    <name type="scientific">Cohnella lubricantis</name>
    <dbReference type="NCBI Taxonomy" id="2163172"/>
    <lineage>
        <taxon>Bacteria</taxon>
        <taxon>Bacillati</taxon>
        <taxon>Bacillota</taxon>
        <taxon>Bacilli</taxon>
        <taxon>Bacillales</taxon>
        <taxon>Paenibacillaceae</taxon>
        <taxon>Cohnella</taxon>
    </lineage>
</organism>
<dbReference type="Proteomes" id="UP000574133">
    <property type="component" value="Unassembled WGS sequence"/>
</dbReference>
<dbReference type="Gene3D" id="3.10.620.30">
    <property type="match status" value="1"/>
</dbReference>
<accession>A0A841T8N5</accession>
<dbReference type="Pfam" id="PF11992">
    <property type="entry name" value="TgpA_N"/>
    <property type="match status" value="1"/>
</dbReference>
<dbReference type="AlphaFoldDB" id="A0A841T8N5"/>
<keyword evidence="2" id="KW-1133">Transmembrane helix</keyword>
<dbReference type="Pfam" id="PF01841">
    <property type="entry name" value="Transglut_core"/>
    <property type="match status" value="1"/>
</dbReference>
<feature type="transmembrane region" description="Helical" evidence="2">
    <location>
        <begin position="78"/>
        <end position="97"/>
    </location>
</feature>
<dbReference type="Pfam" id="PF13559">
    <property type="entry name" value="DUF4129"/>
    <property type="match status" value="1"/>
</dbReference>
<evidence type="ECO:0000313" key="5">
    <source>
        <dbReference type="Proteomes" id="UP000574133"/>
    </source>
</evidence>
<feature type="domain" description="Transglutaminase-like" evidence="3">
    <location>
        <begin position="499"/>
        <end position="584"/>
    </location>
</feature>
<feature type="transmembrane region" description="Helical" evidence="2">
    <location>
        <begin position="625"/>
        <end position="644"/>
    </location>
</feature>
<feature type="transmembrane region" description="Helical" evidence="2">
    <location>
        <begin position="144"/>
        <end position="162"/>
    </location>
</feature>
<dbReference type="InterPro" id="IPR002931">
    <property type="entry name" value="Transglutaminase-like"/>
</dbReference>
<feature type="transmembrane region" description="Helical" evidence="2">
    <location>
        <begin position="27"/>
        <end position="45"/>
    </location>
</feature>
<gene>
    <name evidence="4" type="ORF">H4Q31_00405</name>
</gene>
<dbReference type="InterPro" id="IPR025403">
    <property type="entry name" value="TgpA-like_C"/>
</dbReference>
<name>A0A841T8N5_9BACL</name>
<evidence type="ECO:0000313" key="4">
    <source>
        <dbReference type="EMBL" id="MBB6675788.1"/>
    </source>
</evidence>
<dbReference type="EMBL" id="JACJVN010000002">
    <property type="protein sequence ID" value="MBB6675788.1"/>
    <property type="molecule type" value="Genomic_DNA"/>
</dbReference>